<dbReference type="AlphaFoldDB" id="A0A974H7R9"/>
<sequence>MKSLFYASFNHIRSEMDLLETDQNTNTANNTEARTNEHQVRNPTLDLLEHYSEMMLKLMKEKIVSN</sequence>
<accession>A0A974H7R9</accession>
<protein>
    <submittedName>
        <fullName evidence="1">Uncharacterized protein</fullName>
    </submittedName>
</protein>
<organism evidence="1 2">
    <name type="scientific">Xenopus laevis</name>
    <name type="common">African clawed frog</name>
    <dbReference type="NCBI Taxonomy" id="8355"/>
    <lineage>
        <taxon>Eukaryota</taxon>
        <taxon>Metazoa</taxon>
        <taxon>Chordata</taxon>
        <taxon>Craniata</taxon>
        <taxon>Vertebrata</taxon>
        <taxon>Euteleostomi</taxon>
        <taxon>Amphibia</taxon>
        <taxon>Batrachia</taxon>
        <taxon>Anura</taxon>
        <taxon>Pipoidea</taxon>
        <taxon>Pipidae</taxon>
        <taxon>Xenopodinae</taxon>
        <taxon>Xenopus</taxon>
        <taxon>Xenopus</taxon>
    </lineage>
</organism>
<dbReference type="EMBL" id="CM004480">
    <property type="protein sequence ID" value="OCT67953.1"/>
    <property type="molecule type" value="Genomic_DNA"/>
</dbReference>
<evidence type="ECO:0000313" key="2">
    <source>
        <dbReference type="Proteomes" id="UP000694892"/>
    </source>
</evidence>
<gene>
    <name evidence="1" type="ORF">XELAEV_18039251mg</name>
</gene>
<dbReference type="Proteomes" id="UP000694892">
    <property type="component" value="Chromosome 8L"/>
</dbReference>
<proteinExistence type="predicted"/>
<evidence type="ECO:0000313" key="1">
    <source>
        <dbReference type="EMBL" id="OCT67953.1"/>
    </source>
</evidence>
<name>A0A974H7R9_XENLA</name>
<reference evidence="2" key="1">
    <citation type="journal article" date="2016" name="Nature">
        <title>Genome evolution in the allotetraploid frog Xenopus laevis.</title>
        <authorList>
            <person name="Session A.M."/>
            <person name="Uno Y."/>
            <person name="Kwon T."/>
            <person name="Chapman J.A."/>
            <person name="Toyoda A."/>
            <person name="Takahashi S."/>
            <person name="Fukui A."/>
            <person name="Hikosaka A."/>
            <person name="Suzuki A."/>
            <person name="Kondo M."/>
            <person name="van Heeringen S.J."/>
            <person name="Quigley I."/>
            <person name="Heinz S."/>
            <person name="Ogino H."/>
            <person name="Ochi H."/>
            <person name="Hellsten U."/>
            <person name="Lyons J.B."/>
            <person name="Simakov O."/>
            <person name="Putnam N."/>
            <person name="Stites J."/>
            <person name="Kuroki Y."/>
            <person name="Tanaka T."/>
            <person name="Michiue T."/>
            <person name="Watanabe M."/>
            <person name="Bogdanovic O."/>
            <person name="Lister R."/>
            <person name="Georgiou G."/>
            <person name="Paranjpe S.S."/>
            <person name="van Kruijsbergen I."/>
            <person name="Shu S."/>
            <person name="Carlson J."/>
            <person name="Kinoshita T."/>
            <person name="Ohta Y."/>
            <person name="Mawaribuchi S."/>
            <person name="Jenkins J."/>
            <person name="Grimwood J."/>
            <person name="Schmutz J."/>
            <person name="Mitros T."/>
            <person name="Mozaffari S.V."/>
            <person name="Suzuki Y."/>
            <person name="Haramoto Y."/>
            <person name="Yamamoto T.S."/>
            <person name="Takagi C."/>
            <person name="Heald R."/>
            <person name="Miller K."/>
            <person name="Haudenschild C."/>
            <person name="Kitzman J."/>
            <person name="Nakayama T."/>
            <person name="Izutsu Y."/>
            <person name="Robert J."/>
            <person name="Fortriede J."/>
            <person name="Burns K."/>
            <person name="Lotay V."/>
            <person name="Karimi K."/>
            <person name="Yasuoka Y."/>
            <person name="Dichmann D.S."/>
            <person name="Flajnik M.F."/>
            <person name="Houston D.W."/>
            <person name="Shendure J."/>
            <person name="DuPasquier L."/>
            <person name="Vize P.D."/>
            <person name="Zorn A.M."/>
            <person name="Ito M."/>
            <person name="Marcotte E.M."/>
            <person name="Wallingford J.B."/>
            <person name="Ito Y."/>
            <person name="Asashima M."/>
            <person name="Ueno N."/>
            <person name="Matsuda Y."/>
            <person name="Veenstra G.J."/>
            <person name="Fujiyama A."/>
            <person name="Harland R.M."/>
            <person name="Taira M."/>
            <person name="Rokhsar D.S."/>
        </authorList>
    </citation>
    <scope>NUCLEOTIDE SEQUENCE [LARGE SCALE GENOMIC DNA]</scope>
    <source>
        <strain evidence="2">J</strain>
    </source>
</reference>